<dbReference type="InterPro" id="IPR052926">
    <property type="entry name" value="Metallo-beta-lactamase_dom"/>
</dbReference>
<organism evidence="3 4">
    <name type="scientific">Xenorhabdus bovienii str. kraussei Becker Underwood</name>
    <dbReference type="NCBI Taxonomy" id="1398204"/>
    <lineage>
        <taxon>Bacteria</taxon>
        <taxon>Pseudomonadati</taxon>
        <taxon>Pseudomonadota</taxon>
        <taxon>Gammaproteobacteria</taxon>
        <taxon>Enterobacterales</taxon>
        <taxon>Morganellaceae</taxon>
        <taxon>Xenorhabdus</taxon>
    </lineage>
</organism>
<dbReference type="Gene3D" id="3.60.15.10">
    <property type="entry name" value="Ribonuclease Z/Hydroxyacylglutathione hydrolase-like"/>
    <property type="match status" value="1"/>
</dbReference>
<feature type="domain" description="Metallo-beta-lactamase" evidence="2">
    <location>
        <begin position="25"/>
        <end position="191"/>
    </location>
</feature>
<evidence type="ECO:0000313" key="3">
    <source>
        <dbReference type="EMBL" id="CDH24378.1"/>
    </source>
</evidence>
<proteinExistence type="predicted"/>
<dbReference type="EMBL" id="CBSZ010000190">
    <property type="protein sequence ID" value="CDH24378.1"/>
    <property type="molecule type" value="Genomic_DNA"/>
</dbReference>
<gene>
    <name evidence="3" type="ORF">XBKB1_270005</name>
</gene>
<sequence length="277" mass="31232">MVLKITALLENQVFAPYKTALTGKPGLSLLIQDQDTTILFDTGPDGSFIDNAKKLNIDLSKVSAVVISHGHFDHCGGLPFFSTDAKVICHPEVKNERYYGWVITDNKALTFKKLSKQIDYGKFDTFFSKDETHINDSFVYSGEIKKEENKRYGVIVGEKDEGKYSPDFVKDEGVLIYKSRHGLIIFIGCGHRGVIEIIKFCKQITGIDQVLVGYIYVMLRRLNYCLSESTSKKKIYSMFMLATVVVCGGGYGYLMLKVFLLGSQLRLINVILFLDKK</sequence>
<dbReference type="Pfam" id="PF00753">
    <property type="entry name" value="Lactamase_B"/>
    <property type="match status" value="1"/>
</dbReference>
<dbReference type="GO" id="GO:0016740">
    <property type="term" value="F:transferase activity"/>
    <property type="evidence" value="ECO:0007669"/>
    <property type="project" value="TreeGrafter"/>
</dbReference>
<name>A0A077PTL1_XENBV</name>
<dbReference type="HOGENOM" id="CLU_036012_0_1_6"/>
<reference evidence="3" key="1">
    <citation type="submission" date="2013-07" db="EMBL/GenBank/DDBJ databases">
        <title>Sub-species coevolution in mutualistic symbiosis.</title>
        <authorList>
            <person name="Murfin K."/>
            <person name="Klassen J."/>
            <person name="Lee M."/>
            <person name="Forst S."/>
            <person name="Stock P."/>
            <person name="Goodrich-Blair H."/>
        </authorList>
    </citation>
    <scope>NUCLEOTIDE SEQUENCE [LARGE SCALE GENOMIC DNA]</scope>
    <source>
        <strain evidence="3">Kraussei Becker Underwood</strain>
    </source>
</reference>
<dbReference type="SMART" id="SM00849">
    <property type="entry name" value="Lactamase_B"/>
    <property type="match status" value="1"/>
</dbReference>
<evidence type="ECO:0000256" key="1">
    <source>
        <dbReference type="SAM" id="Phobius"/>
    </source>
</evidence>
<dbReference type="SUPFAM" id="SSF56281">
    <property type="entry name" value="Metallo-hydrolase/oxidoreductase"/>
    <property type="match status" value="1"/>
</dbReference>
<evidence type="ECO:0000259" key="2">
    <source>
        <dbReference type="SMART" id="SM00849"/>
    </source>
</evidence>
<dbReference type="PANTHER" id="PTHR13754:SF13">
    <property type="entry name" value="METALLO-BETA-LACTAMASE SUPERFAMILY PROTEIN (AFU_ORTHOLOGUE AFUA_3G07630)"/>
    <property type="match status" value="1"/>
</dbReference>
<dbReference type="Proteomes" id="UP000028493">
    <property type="component" value="Unassembled WGS sequence"/>
</dbReference>
<protein>
    <recommendedName>
        <fullName evidence="2">Metallo-beta-lactamase domain-containing protein</fullName>
    </recommendedName>
</protein>
<dbReference type="AlphaFoldDB" id="A0A077PTL1"/>
<keyword evidence="1" id="KW-0472">Membrane</keyword>
<keyword evidence="1" id="KW-1133">Transmembrane helix</keyword>
<dbReference type="InterPro" id="IPR036866">
    <property type="entry name" value="RibonucZ/Hydroxyglut_hydro"/>
</dbReference>
<dbReference type="RefSeq" id="WP_051875836.1">
    <property type="nucleotide sequence ID" value="NZ_CAWLXS010000027.1"/>
</dbReference>
<dbReference type="CDD" id="cd07713">
    <property type="entry name" value="DHPS-like_MBL-fold"/>
    <property type="match status" value="1"/>
</dbReference>
<keyword evidence="1" id="KW-0812">Transmembrane</keyword>
<accession>A0A077PTL1</accession>
<dbReference type="InterPro" id="IPR041712">
    <property type="entry name" value="DHPS-like_MBL-fold"/>
</dbReference>
<evidence type="ECO:0000313" key="4">
    <source>
        <dbReference type="Proteomes" id="UP000028493"/>
    </source>
</evidence>
<dbReference type="InterPro" id="IPR001279">
    <property type="entry name" value="Metallo-B-lactamas"/>
</dbReference>
<dbReference type="PANTHER" id="PTHR13754">
    <property type="entry name" value="METALLO-BETA-LACTAMASE SUPERFAMILY PROTEIN"/>
    <property type="match status" value="1"/>
</dbReference>
<comment type="caution">
    <text evidence="3">The sequence shown here is derived from an EMBL/GenBank/DDBJ whole genome shotgun (WGS) entry which is preliminary data.</text>
</comment>
<feature type="transmembrane region" description="Helical" evidence="1">
    <location>
        <begin position="235"/>
        <end position="256"/>
    </location>
</feature>